<dbReference type="GO" id="GO:0016740">
    <property type="term" value="F:transferase activity"/>
    <property type="evidence" value="ECO:0007669"/>
    <property type="project" value="UniProtKB-KW"/>
</dbReference>
<reference evidence="4" key="1">
    <citation type="journal article" date="2014" name="Front. Microbiol.">
        <title>High frequency of phylogenetically diverse reductive dehalogenase-homologous genes in deep subseafloor sedimentary metagenomes.</title>
        <authorList>
            <person name="Kawai M."/>
            <person name="Futagami T."/>
            <person name="Toyoda A."/>
            <person name="Takaki Y."/>
            <person name="Nishi S."/>
            <person name="Hori S."/>
            <person name="Arai W."/>
            <person name="Tsubouchi T."/>
            <person name="Morono Y."/>
            <person name="Uchiyama I."/>
            <person name="Ito T."/>
            <person name="Fujiyama A."/>
            <person name="Inagaki F."/>
            <person name="Takami H."/>
        </authorList>
    </citation>
    <scope>NUCLEOTIDE SEQUENCE</scope>
    <source>
        <strain evidence="4">Expedition CK06-06</strain>
    </source>
</reference>
<comment type="cofactor">
    <cofactor evidence="1">
        <name>pyridoxal 5'-phosphate</name>
        <dbReference type="ChEBI" id="CHEBI:597326"/>
    </cofactor>
</comment>
<comment type="caution">
    <text evidence="4">The sequence shown here is derived from an EMBL/GenBank/DDBJ whole genome shotgun (WGS) entry which is preliminary data.</text>
</comment>
<evidence type="ECO:0000313" key="4">
    <source>
        <dbReference type="EMBL" id="GAG98425.1"/>
    </source>
</evidence>
<sequence>MIEKSEKIKLFSQRLKNAKKANRYFYMREIQGPSRAKIIVEGKEYINFASYSYLGISDHPDIMQAAKNAIDKYGSAAGGVRLLAGTTTLHTKLEEKIAEFKKAEAAITYSSGYVANLSSISSLTSPKDIIVMDKLDHA</sequence>
<dbReference type="SUPFAM" id="SSF53383">
    <property type="entry name" value="PLP-dependent transferases"/>
    <property type="match status" value="1"/>
</dbReference>
<feature type="non-terminal residue" evidence="4">
    <location>
        <position position="138"/>
    </location>
</feature>
<organism evidence="4">
    <name type="scientific">marine sediment metagenome</name>
    <dbReference type="NCBI Taxonomy" id="412755"/>
    <lineage>
        <taxon>unclassified sequences</taxon>
        <taxon>metagenomes</taxon>
        <taxon>ecological metagenomes</taxon>
    </lineage>
</organism>
<dbReference type="GO" id="GO:0030170">
    <property type="term" value="F:pyridoxal phosphate binding"/>
    <property type="evidence" value="ECO:0007669"/>
    <property type="project" value="InterPro"/>
</dbReference>
<dbReference type="InterPro" id="IPR050087">
    <property type="entry name" value="AON_synthase_class-II"/>
</dbReference>
<gene>
    <name evidence="4" type="ORF">S01H4_37206</name>
</gene>
<dbReference type="InterPro" id="IPR004839">
    <property type="entry name" value="Aminotransferase_I/II_large"/>
</dbReference>
<dbReference type="InterPro" id="IPR015424">
    <property type="entry name" value="PyrdxlP-dep_Trfase"/>
</dbReference>
<dbReference type="Gene3D" id="3.40.640.10">
    <property type="entry name" value="Type I PLP-dependent aspartate aminotransferase-like (Major domain)"/>
    <property type="match status" value="1"/>
</dbReference>
<dbReference type="Pfam" id="PF00155">
    <property type="entry name" value="Aminotran_1_2"/>
    <property type="match status" value="1"/>
</dbReference>
<dbReference type="InterPro" id="IPR015421">
    <property type="entry name" value="PyrdxlP-dep_Trfase_major"/>
</dbReference>
<evidence type="ECO:0000256" key="1">
    <source>
        <dbReference type="ARBA" id="ARBA00001933"/>
    </source>
</evidence>
<evidence type="ECO:0000259" key="3">
    <source>
        <dbReference type="Pfam" id="PF00155"/>
    </source>
</evidence>
<feature type="domain" description="Aminotransferase class I/classII large" evidence="3">
    <location>
        <begin position="44"/>
        <end position="138"/>
    </location>
</feature>
<evidence type="ECO:0000256" key="2">
    <source>
        <dbReference type="ARBA" id="ARBA00022679"/>
    </source>
</evidence>
<protein>
    <recommendedName>
        <fullName evidence="3">Aminotransferase class I/classII large domain-containing protein</fullName>
    </recommendedName>
</protein>
<dbReference type="EMBL" id="BART01019967">
    <property type="protein sequence ID" value="GAG98425.1"/>
    <property type="molecule type" value="Genomic_DNA"/>
</dbReference>
<accession>X1BTM9</accession>
<proteinExistence type="predicted"/>
<dbReference type="AlphaFoldDB" id="X1BTM9"/>
<keyword evidence="2" id="KW-0808">Transferase</keyword>
<dbReference type="PANTHER" id="PTHR13693">
    <property type="entry name" value="CLASS II AMINOTRANSFERASE/8-AMINO-7-OXONONANOATE SYNTHASE"/>
    <property type="match status" value="1"/>
</dbReference>
<name>X1BTM9_9ZZZZ</name>